<gene>
    <name evidence="1" type="ORF">HaLaN_01150</name>
</gene>
<evidence type="ECO:0008006" key="3">
    <source>
        <dbReference type="Google" id="ProtNLM"/>
    </source>
</evidence>
<dbReference type="InterPro" id="IPR011009">
    <property type="entry name" value="Kinase-like_dom_sf"/>
</dbReference>
<proteinExistence type="predicted"/>
<comment type="caution">
    <text evidence="1">The sequence shown here is derived from an EMBL/GenBank/DDBJ whole genome shotgun (WGS) entry which is preliminary data.</text>
</comment>
<dbReference type="SUPFAM" id="SSF56112">
    <property type="entry name" value="Protein kinase-like (PK-like)"/>
    <property type="match status" value="1"/>
</dbReference>
<dbReference type="Proteomes" id="UP000485058">
    <property type="component" value="Unassembled WGS sequence"/>
</dbReference>
<protein>
    <recommendedName>
        <fullName evidence="3">Protein kinase domain-containing protein</fullName>
    </recommendedName>
</protein>
<dbReference type="EMBL" id="BLLF01000042">
    <property type="protein sequence ID" value="GFH06505.1"/>
    <property type="molecule type" value="Genomic_DNA"/>
</dbReference>
<sequence length="71" mass="7760">MLTSFSEPACPYPGCPQAPEVQRCEPYNQAADTFSFGVLAYELLSRSMLVFTHLGGGMLPGVLTPGNPYFW</sequence>
<organism evidence="1 2">
    <name type="scientific">Haematococcus lacustris</name>
    <name type="common">Green alga</name>
    <name type="synonym">Haematococcus pluvialis</name>
    <dbReference type="NCBI Taxonomy" id="44745"/>
    <lineage>
        <taxon>Eukaryota</taxon>
        <taxon>Viridiplantae</taxon>
        <taxon>Chlorophyta</taxon>
        <taxon>core chlorophytes</taxon>
        <taxon>Chlorophyceae</taxon>
        <taxon>CS clade</taxon>
        <taxon>Chlamydomonadales</taxon>
        <taxon>Haematococcaceae</taxon>
        <taxon>Haematococcus</taxon>
    </lineage>
</organism>
<keyword evidence="2" id="KW-1185">Reference proteome</keyword>
<name>A0A699YAX0_HAELA</name>
<evidence type="ECO:0000313" key="1">
    <source>
        <dbReference type="EMBL" id="GFH06505.1"/>
    </source>
</evidence>
<evidence type="ECO:0000313" key="2">
    <source>
        <dbReference type="Proteomes" id="UP000485058"/>
    </source>
</evidence>
<dbReference type="AlphaFoldDB" id="A0A699YAX0"/>
<reference evidence="1 2" key="1">
    <citation type="submission" date="2020-02" db="EMBL/GenBank/DDBJ databases">
        <title>Draft genome sequence of Haematococcus lacustris strain NIES-144.</title>
        <authorList>
            <person name="Morimoto D."/>
            <person name="Nakagawa S."/>
            <person name="Yoshida T."/>
            <person name="Sawayama S."/>
        </authorList>
    </citation>
    <scope>NUCLEOTIDE SEQUENCE [LARGE SCALE GENOMIC DNA]</scope>
    <source>
        <strain evidence="1 2">NIES-144</strain>
    </source>
</reference>
<dbReference type="Gene3D" id="1.10.510.10">
    <property type="entry name" value="Transferase(Phosphotransferase) domain 1"/>
    <property type="match status" value="1"/>
</dbReference>
<accession>A0A699YAX0</accession>